<sequence>MSMRVKEVLPQVEEIVPNVKIFLDNTNGIIEALPTKRQLGLRVLEIGLIVGIAIWLYNGNALDKKASKEKKANKDDKAS</sequence>
<keyword evidence="1" id="KW-0812">Transmembrane</keyword>
<feature type="transmembrane region" description="Helical" evidence="1">
    <location>
        <begin position="39"/>
        <end position="57"/>
    </location>
</feature>
<proteinExistence type="predicted"/>
<evidence type="ECO:0000313" key="2">
    <source>
        <dbReference type="EMBL" id="CAB4272565.1"/>
    </source>
</evidence>
<name>A0A6J5UBR8_PRUAR</name>
<dbReference type="EMBL" id="CAEKDK010000003">
    <property type="protein sequence ID" value="CAB4272565.1"/>
    <property type="molecule type" value="Genomic_DNA"/>
</dbReference>
<keyword evidence="1" id="KW-1133">Transmembrane helix</keyword>
<protein>
    <submittedName>
        <fullName evidence="2">Uncharacterized protein</fullName>
    </submittedName>
</protein>
<organism evidence="2 3">
    <name type="scientific">Prunus armeniaca</name>
    <name type="common">Apricot</name>
    <name type="synonym">Armeniaca vulgaris</name>
    <dbReference type="NCBI Taxonomy" id="36596"/>
    <lineage>
        <taxon>Eukaryota</taxon>
        <taxon>Viridiplantae</taxon>
        <taxon>Streptophyta</taxon>
        <taxon>Embryophyta</taxon>
        <taxon>Tracheophyta</taxon>
        <taxon>Spermatophyta</taxon>
        <taxon>Magnoliopsida</taxon>
        <taxon>eudicotyledons</taxon>
        <taxon>Gunneridae</taxon>
        <taxon>Pentapetalae</taxon>
        <taxon>rosids</taxon>
        <taxon>fabids</taxon>
        <taxon>Rosales</taxon>
        <taxon>Rosaceae</taxon>
        <taxon>Amygdaloideae</taxon>
        <taxon>Amygdaleae</taxon>
        <taxon>Prunus</taxon>
    </lineage>
</organism>
<evidence type="ECO:0000313" key="3">
    <source>
        <dbReference type="Proteomes" id="UP000507222"/>
    </source>
</evidence>
<dbReference type="Proteomes" id="UP000507222">
    <property type="component" value="Unassembled WGS sequence"/>
</dbReference>
<gene>
    <name evidence="2" type="ORF">CURHAP_LOCUS19267</name>
</gene>
<keyword evidence="1" id="KW-0472">Membrane</keyword>
<reference evidence="2 3" key="1">
    <citation type="submission" date="2020-05" db="EMBL/GenBank/DDBJ databases">
        <authorList>
            <person name="Campoy J."/>
            <person name="Schneeberger K."/>
            <person name="Spophaly S."/>
        </authorList>
    </citation>
    <scope>NUCLEOTIDE SEQUENCE [LARGE SCALE GENOMIC DNA]</scope>
    <source>
        <strain evidence="2">PruArmRojPasFocal</strain>
    </source>
</reference>
<accession>A0A6J5UBR8</accession>
<dbReference type="AlphaFoldDB" id="A0A6J5UBR8"/>
<evidence type="ECO:0000256" key="1">
    <source>
        <dbReference type="SAM" id="Phobius"/>
    </source>
</evidence>